<evidence type="ECO:0000256" key="2">
    <source>
        <dbReference type="SAM" id="MobiDB-lite"/>
    </source>
</evidence>
<keyword evidence="6" id="KW-1185">Reference proteome</keyword>
<dbReference type="PROSITE" id="PS51257">
    <property type="entry name" value="PROKAR_LIPOPROTEIN"/>
    <property type="match status" value="1"/>
</dbReference>
<dbReference type="RefSeq" id="WP_260594999.1">
    <property type="nucleotide sequence ID" value="NZ_CP104003.1"/>
</dbReference>
<feature type="coiled-coil region" evidence="1">
    <location>
        <begin position="153"/>
        <end position="231"/>
    </location>
</feature>
<feature type="region of interest" description="Disordered" evidence="2">
    <location>
        <begin position="27"/>
        <end position="74"/>
    </location>
</feature>
<dbReference type="AlphaFoldDB" id="A0A9E7R5U9"/>
<name>A0A9E7R5U9_9EURY</name>
<evidence type="ECO:0000259" key="4">
    <source>
        <dbReference type="Pfam" id="PF14257"/>
    </source>
</evidence>
<proteinExistence type="predicted"/>
<dbReference type="KEGG" id="ssai:N0B31_06285"/>
<dbReference type="GeneID" id="74942013"/>
<protein>
    <submittedName>
        <fullName evidence="5">DUF4349 domain-containing protein</fullName>
    </submittedName>
</protein>
<reference evidence="5" key="1">
    <citation type="submission" date="2022-09" db="EMBL/GenBank/DDBJ databases">
        <title>Diverse halophilic archaea isolated from saline environments.</title>
        <authorList>
            <person name="Cui H.-L."/>
        </authorList>
    </citation>
    <scope>NUCLEOTIDE SEQUENCE</scope>
    <source>
        <strain evidence="5">ZS-35-S2</strain>
    </source>
</reference>
<keyword evidence="3" id="KW-1133">Transmembrane helix</keyword>
<dbReference type="EMBL" id="CP104003">
    <property type="protein sequence ID" value="UWM55888.1"/>
    <property type="molecule type" value="Genomic_DNA"/>
</dbReference>
<feature type="domain" description="DUF4349" evidence="4">
    <location>
        <begin position="78"/>
        <end position="291"/>
    </location>
</feature>
<dbReference type="Proteomes" id="UP001057580">
    <property type="component" value="Chromosome"/>
</dbReference>
<evidence type="ECO:0000313" key="5">
    <source>
        <dbReference type="EMBL" id="UWM55888.1"/>
    </source>
</evidence>
<sequence>MPTRSRRLAVVATVVLVLLAGCSGAGLSDNSGDGGDTSLSRGSGDGGGAPEAEPEATAAAASSSDDATGTSGQVRADRAIIRTATVSAEVDSFENASESLRELVESRGGFVATSNREVERRGNETWTRGRLVLRVPSGNFSDVYAGARGVGTVESATSDRQDVTDQLVDLNARIDNLEAQRERLRALYENASDTEEVLAVEERLSEVQGEVERLEAKRESLRNRVALSTVTVTLHEPRPDVTPEPKPGFHETGLLSAFTSSVNGVVVAFQSIAVALAYALPYVLAFGLPVAGLGAFVYRFR</sequence>
<organism evidence="5 6">
    <name type="scientific">Salinirubellus salinus</name>
    <dbReference type="NCBI Taxonomy" id="1364945"/>
    <lineage>
        <taxon>Archaea</taxon>
        <taxon>Methanobacteriati</taxon>
        <taxon>Methanobacteriota</taxon>
        <taxon>Stenosarchaea group</taxon>
        <taxon>Halobacteria</taxon>
        <taxon>Halobacteriales</taxon>
        <taxon>Natronomonadaceae</taxon>
        <taxon>Salinirubellus</taxon>
    </lineage>
</organism>
<dbReference type="Pfam" id="PF14257">
    <property type="entry name" value="DUF4349"/>
    <property type="match status" value="1"/>
</dbReference>
<keyword evidence="3" id="KW-0812">Transmembrane</keyword>
<feature type="transmembrane region" description="Helical" evidence="3">
    <location>
        <begin position="275"/>
        <end position="298"/>
    </location>
</feature>
<accession>A0A9E7R5U9</accession>
<evidence type="ECO:0000256" key="1">
    <source>
        <dbReference type="SAM" id="Coils"/>
    </source>
</evidence>
<feature type="compositionally biased region" description="Low complexity" evidence="2">
    <location>
        <begin position="55"/>
        <end position="72"/>
    </location>
</feature>
<keyword evidence="1" id="KW-0175">Coiled coil</keyword>
<evidence type="ECO:0000313" key="6">
    <source>
        <dbReference type="Proteomes" id="UP001057580"/>
    </source>
</evidence>
<gene>
    <name evidence="5" type="ORF">N0B31_06285</name>
</gene>
<keyword evidence="3" id="KW-0472">Membrane</keyword>
<evidence type="ECO:0000256" key="3">
    <source>
        <dbReference type="SAM" id="Phobius"/>
    </source>
</evidence>
<dbReference type="InterPro" id="IPR025645">
    <property type="entry name" value="DUF4349"/>
</dbReference>